<evidence type="ECO:0000259" key="2">
    <source>
        <dbReference type="Pfam" id="PF02441"/>
    </source>
</evidence>
<accession>A0A4U3M704</accession>
<dbReference type="AlphaFoldDB" id="A0A4U3M704"/>
<dbReference type="OrthoDB" id="161343at2"/>
<sequence length="343" mass="37405">MACRVVVAHLVRHRRSPVRSRHLHRATQYGNAARRSPGKRRQPLVDRLRPDERPDPSSLGRGRVRRSVWCTACGNRNRHRSHAGWSSRPPLAPASRPRLGTGSSQERHGSDPPPTAGRTSRPRVDPLSHHCPGAGPRTTQARPQTHPSPDRHRNPRRSPRVTSRTLYIVTCGAPLASRVGDGVRTAREHGWTPYVIPTDAALPWLEGQDLADAPVLTGNRRPGEPRRAPKADAVAVVPTTFNTLNAWANGNANTYPLTVLCAALGSRTPTVATPFAKSDLAGHPAWLASLAVLRYAGVGIRDPHNGSATSLKPLESGTGDQVARDFRWDWVLTELKLMSGNDS</sequence>
<feature type="region of interest" description="Disordered" evidence="1">
    <location>
        <begin position="76"/>
        <end position="164"/>
    </location>
</feature>
<keyword evidence="5" id="KW-1185">Reference proteome</keyword>
<feature type="region of interest" description="Disordered" evidence="1">
    <location>
        <begin position="16"/>
        <end position="61"/>
    </location>
</feature>
<evidence type="ECO:0000313" key="3">
    <source>
        <dbReference type="EMBL" id="TKK79156.1"/>
    </source>
</evidence>
<dbReference type="Pfam" id="PF02441">
    <property type="entry name" value="Flavoprotein"/>
    <property type="match status" value="1"/>
</dbReference>
<evidence type="ECO:0000256" key="1">
    <source>
        <dbReference type="SAM" id="MobiDB-lite"/>
    </source>
</evidence>
<dbReference type="SUPFAM" id="SSF52507">
    <property type="entry name" value="Homo-oligomeric flavin-containing Cys decarboxylases, HFCD"/>
    <property type="match status" value="1"/>
</dbReference>
<feature type="compositionally biased region" description="Low complexity" evidence="1">
    <location>
        <begin position="86"/>
        <end position="99"/>
    </location>
</feature>
<dbReference type="EMBL" id="SZPZ01000001">
    <property type="protein sequence ID" value="TKK83226.1"/>
    <property type="molecule type" value="Genomic_DNA"/>
</dbReference>
<organism evidence="4 5">
    <name type="scientific">Kribbella jiaozuonensis</name>
    <dbReference type="NCBI Taxonomy" id="2575441"/>
    <lineage>
        <taxon>Bacteria</taxon>
        <taxon>Bacillati</taxon>
        <taxon>Actinomycetota</taxon>
        <taxon>Actinomycetes</taxon>
        <taxon>Propionibacteriales</taxon>
        <taxon>Kribbellaceae</taxon>
        <taxon>Kribbella</taxon>
    </lineage>
</organism>
<dbReference type="Proteomes" id="UP000305836">
    <property type="component" value="Unassembled WGS sequence"/>
</dbReference>
<protein>
    <recommendedName>
        <fullName evidence="2">Flavoprotein domain-containing protein</fullName>
    </recommendedName>
</protein>
<feature type="compositionally biased region" description="Polar residues" evidence="1">
    <location>
        <begin position="137"/>
        <end position="147"/>
    </location>
</feature>
<dbReference type="GO" id="GO:0003824">
    <property type="term" value="F:catalytic activity"/>
    <property type="evidence" value="ECO:0007669"/>
    <property type="project" value="InterPro"/>
</dbReference>
<proteinExistence type="predicted"/>
<dbReference type="InterPro" id="IPR003382">
    <property type="entry name" value="Flavoprotein"/>
</dbReference>
<name>A0A4U3M704_9ACTN</name>
<evidence type="ECO:0000313" key="5">
    <source>
        <dbReference type="Proteomes" id="UP000305836"/>
    </source>
</evidence>
<dbReference type="InterPro" id="IPR036551">
    <property type="entry name" value="Flavin_trans-like"/>
</dbReference>
<feature type="compositionally biased region" description="Basic and acidic residues" evidence="1">
    <location>
        <begin position="43"/>
        <end position="55"/>
    </location>
</feature>
<dbReference type="EMBL" id="SZPZ01000002">
    <property type="protein sequence ID" value="TKK79156.1"/>
    <property type="molecule type" value="Genomic_DNA"/>
</dbReference>
<evidence type="ECO:0000313" key="4">
    <source>
        <dbReference type="EMBL" id="TKK83226.1"/>
    </source>
</evidence>
<feature type="domain" description="Flavoprotein" evidence="2">
    <location>
        <begin position="167"/>
        <end position="272"/>
    </location>
</feature>
<comment type="caution">
    <text evidence="4">The sequence shown here is derived from an EMBL/GenBank/DDBJ whole genome shotgun (WGS) entry which is preliminary data.</text>
</comment>
<feature type="compositionally biased region" description="Basic residues" evidence="1">
    <location>
        <begin position="16"/>
        <end position="25"/>
    </location>
</feature>
<dbReference type="Gene3D" id="3.40.50.1950">
    <property type="entry name" value="Flavin prenyltransferase-like"/>
    <property type="match status" value="1"/>
</dbReference>
<gene>
    <name evidence="4" type="ORF">FDA38_11000</name>
    <name evidence="3" type="ORF">FDA38_12045</name>
</gene>
<reference evidence="4 5" key="1">
    <citation type="submission" date="2019-04" db="EMBL/GenBank/DDBJ databases">
        <title>Kribbella sp. NEAU-THZ 27 nov., a novel actinomycete isolated from soil.</title>
        <authorList>
            <person name="Duan L."/>
        </authorList>
    </citation>
    <scope>NUCLEOTIDE SEQUENCE [LARGE SCALE GENOMIC DNA]</scope>
    <source>
        <strain evidence="4">NEAU-THZ 27</strain>
        <strain evidence="5">NEAU-THZ27</strain>
    </source>
</reference>